<dbReference type="InterPro" id="IPR036375">
    <property type="entry name" value="Hemopexin-like_dom_sf"/>
</dbReference>
<dbReference type="InterPro" id="IPR046839">
    <property type="entry name" value="ABC_toxin_N"/>
</dbReference>
<dbReference type="SUPFAM" id="SSF50923">
    <property type="entry name" value="Hemopexin-like domain"/>
    <property type="match status" value="2"/>
</dbReference>
<keyword evidence="4" id="KW-1185">Reference proteome</keyword>
<dbReference type="Pfam" id="PF00045">
    <property type="entry name" value="Hemopexin"/>
    <property type="match status" value="1"/>
</dbReference>
<organism evidence="3 4">
    <name type="scientific">Actinoplanes aureus</name>
    <dbReference type="NCBI Taxonomy" id="2792083"/>
    <lineage>
        <taxon>Bacteria</taxon>
        <taxon>Bacillati</taxon>
        <taxon>Actinomycetota</taxon>
        <taxon>Actinomycetes</taxon>
        <taxon>Micromonosporales</taxon>
        <taxon>Micromonosporaceae</taxon>
        <taxon>Actinoplanes</taxon>
    </lineage>
</organism>
<dbReference type="AlphaFoldDB" id="A0A931CI02"/>
<dbReference type="InterPro" id="IPR018487">
    <property type="entry name" value="Hemopexin-like_repeat"/>
</dbReference>
<dbReference type="Pfam" id="PF20220">
    <property type="entry name" value="ABC_toxin_N"/>
    <property type="match status" value="1"/>
</dbReference>
<evidence type="ECO:0000313" key="3">
    <source>
        <dbReference type="EMBL" id="MBG0566523.1"/>
    </source>
</evidence>
<dbReference type="Pfam" id="PF18413">
    <property type="entry name" value="Neuraminidase"/>
    <property type="match status" value="1"/>
</dbReference>
<feature type="domain" description="Neuraminidase-like" evidence="1">
    <location>
        <begin position="242"/>
        <end position="312"/>
    </location>
</feature>
<accession>A0A931CI02</accession>
<comment type="caution">
    <text evidence="3">The sequence shown here is derived from an EMBL/GenBank/DDBJ whole genome shotgun (WGS) entry which is preliminary data.</text>
</comment>
<dbReference type="PROSITE" id="PS51642">
    <property type="entry name" value="HEMOPEXIN_2"/>
    <property type="match status" value="1"/>
</dbReference>
<sequence length="1124" mass="125338">MISENSLSSHKQPVSHLDSAAETTRSAYSPAAYLADLLKLADAGKELTERRPDLAGLPAAEDGGAEVPYLDIVNEILTREIERSGGAPARDPRGEPTLRTRDALVAALLAELGMRHPRELSDRFLIDVETGAEVMTSRVREGIAAVQLYLQRCLLGREGDGDLRERVRAAWPGMRSYREWAADRKRLLYPENHLRPRLRPDKTPAFEALEHDLRDGSLGDGEIERAYRRYLDAYTEVSRLIVAGGFVDAARRLVLFGRTRTEPRRYYYRHAELGGPDERWAAWLPVEVPIDADRVHPVRAFGRLFVFWVVPESQQVRIRYSYQELDHEWVPAQTLGTGAYEDGAIGAITLLVRPQTASITVSCSYTVSAAGQSHRRAATLLTLHPGLYVDRAPPDTARALATELETSTEAAATTDRVARIFVDPVAAADVVRFDVPAGAESWPWFSVDVRGGSFLCRPVVVTEPEDAPLRPLRGNPDRLPEWNRVDAAFELANGDRYFFDNERGVFAVVPARGGRRPTPQPINGRFGRLPSALPVPGPVDAVLTRAGQYTYVFIGDSCLRYTGQAFGRVDAGYPQRIEQAAATEGLPAWPRIDWAFTDVHGTEWFYQEQADLVVSSTALDMPIPMAEFRRQLGLSPDFGRIVTVLVAGPVTYVIGETRYARYSNRRGRDWREDLDPGYPRELRNNPDRLPDDRTISEALWEQDNTFHYIDNRAGTLLTVAPDGRRTTRPLHATSEVAQASRVEAAWLIDNKLYLTCGREVLRYTLGPDQTIAEFPDLGFPQRMPRDVSAAFRRGDQLYLFSGARYCRVPVGQEPSTLPAAQPVAGAWAELPRSSGTPFDAVLDSAHGLFLFVRDSYHRHAKDLAIPRPYELAALPFELTRLTTGTAAELTRKLLTGGRPALLSRETQQAGELPASTDVQLTVPHRLTGGSGLDFRGANGPYYWEIFGHLPLLVAQRLHATQRFADARRWYEHVFDPADIASVWQLLPLLNPDSPGERAQLLAAYRQRPSDPYAMAGLRPAAYRHAVVLAYLDNLLDWADLLLRQNTRDSVAEARLLHLLAEDLLGAGLLDAPPWDQELLDELAGFTIPENEVLTEYRFRIADRLQKIRGTGQLPSGVHSGSRPR</sequence>
<dbReference type="EMBL" id="JADQTO010000021">
    <property type="protein sequence ID" value="MBG0566523.1"/>
    <property type="molecule type" value="Genomic_DNA"/>
</dbReference>
<proteinExistence type="predicted"/>
<gene>
    <name evidence="3" type="ORF">I4J89_34270</name>
</gene>
<dbReference type="Gene3D" id="2.110.10.10">
    <property type="entry name" value="Hemopexin-like domain"/>
    <property type="match status" value="2"/>
</dbReference>
<dbReference type="Proteomes" id="UP000598146">
    <property type="component" value="Unassembled WGS sequence"/>
</dbReference>
<dbReference type="InterPro" id="IPR041079">
    <property type="entry name" value="Neuraminidase-like"/>
</dbReference>
<feature type="domain" description="ABC toxin N-terminal" evidence="2">
    <location>
        <begin position="99"/>
        <end position="210"/>
    </location>
</feature>
<protein>
    <submittedName>
        <fullName evidence="3">Uncharacterized protein</fullName>
    </submittedName>
</protein>
<evidence type="ECO:0000259" key="1">
    <source>
        <dbReference type="Pfam" id="PF18413"/>
    </source>
</evidence>
<evidence type="ECO:0000259" key="2">
    <source>
        <dbReference type="Pfam" id="PF20220"/>
    </source>
</evidence>
<reference evidence="3" key="1">
    <citation type="submission" date="2020-11" db="EMBL/GenBank/DDBJ databases">
        <title>Isolation and identification of active actinomycetes.</title>
        <authorList>
            <person name="Sun X."/>
        </authorList>
    </citation>
    <scope>NUCLEOTIDE SEQUENCE</scope>
    <source>
        <strain evidence="3">NEAU-A11</strain>
    </source>
</reference>
<name>A0A931CI02_9ACTN</name>
<dbReference type="SMART" id="SM00120">
    <property type="entry name" value="HX"/>
    <property type="match status" value="4"/>
</dbReference>
<dbReference type="RefSeq" id="WP_196418300.1">
    <property type="nucleotide sequence ID" value="NZ_JADQTO010000021.1"/>
</dbReference>
<evidence type="ECO:0000313" key="4">
    <source>
        <dbReference type="Proteomes" id="UP000598146"/>
    </source>
</evidence>